<proteinExistence type="predicted"/>
<evidence type="ECO:0000313" key="2">
    <source>
        <dbReference type="EMBL" id="KAH1173608.1"/>
    </source>
</evidence>
<feature type="non-terminal residue" evidence="2">
    <location>
        <position position="58"/>
    </location>
</feature>
<feature type="non-terminal residue" evidence="2">
    <location>
        <position position="1"/>
    </location>
</feature>
<evidence type="ECO:0000256" key="1">
    <source>
        <dbReference type="SAM" id="Phobius"/>
    </source>
</evidence>
<protein>
    <submittedName>
        <fullName evidence="2">Uncharacterized protein</fullName>
    </submittedName>
</protein>
<sequence>LHHLTLNEEQKEHKNKSGELGVLIMTWILIYFVALGNLFTASSLSVMSLVCFTIPSSS</sequence>
<feature type="transmembrane region" description="Helical" evidence="1">
    <location>
        <begin position="20"/>
        <end position="39"/>
    </location>
</feature>
<dbReference type="AlphaFoldDB" id="A0A9D4AWV2"/>
<gene>
    <name evidence="2" type="ORF">KIL84_017447</name>
</gene>
<dbReference type="EMBL" id="JAHDVG010000482">
    <property type="protein sequence ID" value="KAH1173608.1"/>
    <property type="molecule type" value="Genomic_DNA"/>
</dbReference>
<evidence type="ECO:0000313" key="3">
    <source>
        <dbReference type="Proteomes" id="UP000827986"/>
    </source>
</evidence>
<keyword evidence="1" id="KW-0472">Membrane</keyword>
<organism evidence="2 3">
    <name type="scientific">Mauremys mutica</name>
    <name type="common">yellowpond turtle</name>
    <dbReference type="NCBI Taxonomy" id="74926"/>
    <lineage>
        <taxon>Eukaryota</taxon>
        <taxon>Metazoa</taxon>
        <taxon>Chordata</taxon>
        <taxon>Craniata</taxon>
        <taxon>Vertebrata</taxon>
        <taxon>Euteleostomi</taxon>
        <taxon>Archelosauria</taxon>
        <taxon>Testudinata</taxon>
        <taxon>Testudines</taxon>
        <taxon>Cryptodira</taxon>
        <taxon>Durocryptodira</taxon>
        <taxon>Testudinoidea</taxon>
        <taxon>Geoemydidae</taxon>
        <taxon>Geoemydinae</taxon>
        <taxon>Mauremys</taxon>
    </lineage>
</organism>
<accession>A0A9D4AWV2</accession>
<reference evidence="2" key="1">
    <citation type="submission" date="2021-09" db="EMBL/GenBank/DDBJ databases">
        <title>The genome of Mauremys mutica provides insights into the evolution of semi-aquatic lifestyle.</title>
        <authorList>
            <person name="Gong S."/>
            <person name="Gao Y."/>
        </authorList>
    </citation>
    <scope>NUCLEOTIDE SEQUENCE</scope>
    <source>
        <strain evidence="2">MM-2020</strain>
        <tissue evidence="2">Muscle</tissue>
    </source>
</reference>
<dbReference type="Proteomes" id="UP000827986">
    <property type="component" value="Unassembled WGS sequence"/>
</dbReference>
<name>A0A9D4AWV2_9SAUR</name>
<keyword evidence="1" id="KW-0812">Transmembrane</keyword>
<comment type="caution">
    <text evidence="2">The sequence shown here is derived from an EMBL/GenBank/DDBJ whole genome shotgun (WGS) entry which is preliminary data.</text>
</comment>
<keyword evidence="3" id="KW-1185">Reference proteome</keyword>
<keyword evidence="1" id="KW-1133">Transmembrane helix</keyword>